<accession>A0A0C1MV80</accession>
<dbReference type="Pfam" id="PF01381">
    <property type="entry name" value="HTH_3"/>
    <property type="match status" value="1"/>
</dbReference>
<feature type="domain" description="HTH cro/C1-type" evidence="1">
    <location>
        <begin position="15"/>
        <end position="70"/>
    </location>
</feature>
<dbReference type="AlphaFoldDB" id="A0A0C1MV80"/>
<evidence type="ECO:0000313" key="3">
    <source>
        <dbReference type="Proteomes" id="UP000031258"/>
    </source>
</evidence>
<keyword evidence="3" id="KW-1185">Reference proteome</keyword>
<protein>
    <recommendedName>
        <fullName evidence="1">HTH cro/C1-type domain-containing protein</fullName>
    </recommendedName>
</protein>
<dbReference type="Proteomes" id="UP000031258">
    <property type="component" value="Unassembled WGS sequence"/>
</dbReference>
<dbReference type="CDD" id="cd00093">
    <property type="entry name" value="HTH_XRE"/>
    <property type="match status" value="1"/>
</dbReference>
<dbReference type="SUPFAM" id="SSF47413">
    <property type="entry name" value="lambda repressor-like DNA-binding domains"/>
    <property type="match status" value="1"/>
</dbReference>
<dbReference type="Gene3D" id="1.10.260.40">
    <property type="entry name" value="lambda repressor-like DNA-binding domains"/>
    <property type="match status" value="1"/>
</dbReference>
<gene>
    <name evidence="2" type="ORF">NF27_BR00050</name>
</gene>
<dbReference type="EMBL" id="JSWE01000043">
    <property type="protein sequence ID" value="KIE06067.1"/>
    <property type="molecule type" value="Genomic_DNA"/>
</dbReference>
<dbReference type="InterPro" id="IPR010982">
    <property type="entry name" value="Lambda_DNA-bd_dom_sf"/>
</dbReference>
<proteinExistence type="predicted"/>
<evidence type="ECO:0000313" key="2">
    <source>
        <dbReference type="EMBL" id="KIE06067.1"/>
    </source>
</evidence>
<dbReference type="PROSITE" id="PS50943">
    <property type="entry name" value="HTH_CROC1"/>
    <property type="match status" value="1"/>
</dbReference>
<dbReference type="SMART" id="SM00530">
    <property type="entry name" value="HTH_XRE"/>
    <property type="match status" value="1"/>
</dbReference>
<dbReference type="InterPro" id="IPR001387">
    <property type="entry name" value="Cro/C1-type_HTH"/>
</dbReference>
<sequence length="159" mass="18170">MLNIIMLAEKLREIIAQKIEEQKRTISSVEKIAGLPQNAVRNIVEGRSQNPTITTLHAIARALNCSLDELIGNLSSSNVAGFNSNKADKHLDSIEWNPDLFHKITEAIIAYIKEINLQPKLPQILFFIEESYVYSVTKKNNEFDPQFIEWLIEHNLKNN</sequence>
<name>A0A0C1MV80_9RICK</name>
<evidence type="ECO:0000259" key="1">
    <source>
        <dbReference type="PROSITE" id="PS50943"/>
    </source>
</evidence>
<dbReference type="GO" id="GO:0003677">
    <property type="term" value="F:DNA binding"/>
    <property type="evidence" value="ECO:0007669"/>
    <property type="project" value="InterPro"/>
</dbReference>
<comment type="caution">
    <text evidence="2">The sequence shown here is derived from an EMBL/GenBank/DDBJ whole genome shotgun (WGS) entry which is preliminary data.</text>
</comment>
<organism evidence="2 3">
    <name type="scientific">Candidatus Jidaibacter acanthamoebae</name>
    <dbReference type="NCBI Taxonomy" id="86105"/>
    <lineage>
        <taxon>Bacteria</taxon>
        <taxon>Pseudomonadati</taxon>
        <taxon>Pseudomonadota</taxon>
        <taxon>Alphaproteobacteria</taxon>
        <taxon>Rickettsiales</taxon>
        <taxon>Candidatus Midichloriaceae</taxon>
        <taxon>Candidatus Jidaibacter</taxon>
    </lineage>
</organism>
<reference evidence="2 3" key="1">
    <citation type="submission" date="2014-11" db="EMBL/GenBank/DDBJ databases">
        <title>A Rickettsiales Symbiont of Amoebae With Ancient Features.</title>
        <authorList>
            <person name="Schulz F."/>
            <person name="Martijn J."/>
            <person name="Wascher F."/>
            <person name="Kostanjsek R."/>
            <person name="Ettema T.J."/>
            <person name="Horn M."/>
        </authorList>
    </citation>
    <scope>NUCLEOTIDE SEQUENCE [LARGE SCALE GENOMIC DNA]</scope>
    <source>
        <strain evidence="2 3">UWC36</strain>
    </source>
</reference>